<feature type="non-terminal residue" evidence="3">
    <location>
        <position position="1"/>
    </location>
</feature>
<protein>
    <submittedName>
        <fullName evidence="3">Uncharacterized protein</fullName>
    </submittedName>
</protein>
<dbReference type="Pfam" id="PF13424">
    <property type="entry name" value="TPR_12"/>
    <property type="match status" value="1"/>
</dbReference>
<organism evidence="3">
    <name type="scientific">marine sediment metagenome</name>
    <dbReference type="NCBI Taxonomy" id="412755"/>
    <lineage>
        <taxon>unclassified sequences</taxon>
        <taxon>metagenomes</taxon>
        <taxon>ecological metagenomes</taxon>
    </lineage>
</organism>
<dbReference type="InterPro" id="IPR019734">
    <property type="entry name" value="TPR_rpt"/>
</dbReference>
<accession>A0A0F9QKR8</accession>
<dbReference type="SMART" id="SM00028">
    <property type="entry name" value="TPR"/>
    <property type="match status" value="5"/>
</dbReference>
<evidence type="ECO:0000313" key="3">
    <source>
        <dbReference type="EMBL" id="KKN13721.1"/>
    </source>
</evidence>
<dbReference type="EMBL" id="LAZR01003891">
    <property type="protein sequence ID" value="KKN13721.1"/>
    <property type="molecule type" value="Genomic_DNA"/>
</dbReference>
<keyword evidence="1" id="KW-0677">Repeat</keyword>
<proteinExistence type="predicted"/>
<dbReference type="AlphaFoldDB" id="A0A0F9QKR8"/>
<sequence>VLRRRLLSIKSWILLFKGNINGATESAQQCLKLIKEDKLSNKLELTATFLVLGWINAYQGNRVKALDYAMKSLKHNKELNHDVAIAADYTLIARIYLGKGDYDQALQYCKQSLAIKGITSRTKLTALQNLAIIYYFKSKLNRALKYQLQVISLGEELNLTDPLVDSLMWVGYIYNILGKSNLALEYFERSLTLSEKWGFTMTIAQSLTNLIWIYIDLNSREKANRYFSRLSELYDRTMDKVDVDISYFYLGTKAYMMKSSPRMRDRVKAQELFREVIDRTPPGSENLMLFMGNLCDLLFEELSLYNNPEILDEIIPLVTRSLGMAETSRNYKWLAESKLLQAKLALIQMNLEEAKKLMVLAQRIADLHGLNLLAYRISGEHDNLLEQIDAWDAVKKEEAPMAERIKLASTNGVLERIQGKSAVESIESVDEQSTVLLILTEGGVLIFSYPFTDEWRIDVDLFSGFLSAFTSFSTEFFSKGLDRVKFGDEMMLMESIGSFSFCYLFKGQTYIAKQKLSKFTEEVQKNTSLWQSLEDHYEASQILELRESPQLELLITEIFMSKS</sequence>
<keyword evidence="2" id="KW-0802">TPR repeat</keyword>
<dbReference type="Gene3D" id="1.25.40.10">
    <property type="entry name" value="Tetratricopeptide repeat domain"/>
    <property type="match status" value="2"/>
</dbReference>
<dbReference type="PANTHER" id="PTHR45641">
    <property type="entry name" value="TETRATRICOPEPTIDE REPEAT PROTEIN (AFU_ORTHOLOGUE AFUA_6G03870)"/>
    <property type="match status" value="1"/>
</dbReference>
<comment type="caution">
    <text evidence="3">The sequence shown here is derived from an EMBL/GenBank/DDBJ whole genome shotgun (WGS) entry which is preliminary data.</text>
</comment>
<dbReference type="PANTHER" id="PTHR45641:SF19">
    <property type="entry name" value="NEPHROCYSTIN-3"/>
    <property type="match status" value="1"/>
</dbReference>
<evidence type="ECO:0000256" key="1">
    <source>
        <dbReference type="ARBA" id="ARBA00022737"/>
    </source>
</evidence>
<dbReference type="SUPFAM" id="SSF81901">
    <property type="entry name" value="HCP-like"/>
    <property type="match status" value="1"/>
</dbReference>
<dbReference type="InterPro" id="IPR011990">
    <property type="entry name" value="TPR-like_helical_dom_sf"/>
</dbReference>
<gene>
    <name evidence="3" type="ORF">LCGC14_1003410</name>
</gene>
<dbReference type="Pfam" id="PF13181">
    <property type="entry name" value="TPR_8"/>
    <property type="match status" value="1"/>
</dbReference>
<reference evidence="3" key="1">
    <citation type="journal article" date="2015" name="Nature">
        <title>Complex archaea that bridge the gap between prokaryotes and eukaryotes.</title>
        <authorList>
            <person name="Spang A."/>
            <person name="Saw J.H."/>
            <person name="Jorgensen S.L."/>
            <person name="Zaremba-Niedzwiedzka K."/>
            <person name="Martijn J."/>
            <person name="Lind A.E."/>
            <person name="van Eijk R."/>
            <person name="Schleper C."/>
            <person name="Guy L."/>
            <person name="Ettema T.J."/>
        </authorList>
    </citation>
    <scope>NUCLEOTIDE SEQUENCE</scope>
</reference>
<dbReference type="PROSITE" id="PS50005">
    <property type="entry name" value="TPR"/>
    <property type="match status" value="1"/>
</dbReference>
<evidence type="ECO:0000256" key="2">
    <source>
        <dbReference type="ARBA" id="ARBA00022803"/>
    </source>
</evidence>
<name>A0A0F9QKR8_9ZZZZ</name>